<name>A0A2V3IYJ0_9FLOR</name>
<evidence type="ECO:0000256" key="1">
    <source>
        <dbReference type="SAM" id="MobiDB-lite"/>
    </source>
</evidence>
<keyword evidence="2" id="KW-1133">Transmembrane helix</keyword>
<feature type="compositionally biased region" description="Low complexity" evidence="1">
    <location>
        <begin position="278"/>
        <end position="294"/>
    </location>
</feature>
<keyword evidence="4" id="KW-1185">Reference proteome</keyword>
<evidence type="ECO:0000313" key="4">
    <source>
        <dbReference type="Proteomes" id="UP000247409"/>
    </source>
</evidence>
<dbReference type="EMBL" id="NBIV01000028">
    <property type="protein sequence ID" value="PXF47135.1"/>
    <property type="molecule type" value="Genomic_DNA"/>
</dbReference>
<evidence type="ECO:0000256" key="2">
    <source>
        <dbReference type="SAM" id="Phobius"/>
    </source>
</evidence>
<keyword evidence="2" id="KW-0472">Membrane</keyword>
<feature type="transmembrane region" description="Helical" evidence="2">
    <location>
        <begin position="135"/>
        <end position="161"/>
    </location>
</feature>
<protein>
    <submittedName>
        <fullName evidence="3">Uncharacterized protein</fullName>
    </submittedName>
</protein>
<gene>
    <name evidence="3" type="ORF">BWQ96_03077</name>
</gene>
<dbReference type="OrthoDB" id="10570152at2759"/>
<sequence>MPSKKITTKNKSARDKSVHTSGKNKHLTRPGGSKRSAQKTISKSRKSKSTHRSPAHTSSRSRTAKAPKPSRSRRTARHPSSSLGPGPADPVTIIILIILGISAIVLFALGVWLLASQNGWPLGLNNTGNTNWTRTISYGTACVVLSLLFIPIIIFVVLDAAAKRGSQARVTRLVVLFLCAFCILILLLMSVTGVMFAANRPGFIASIIEDAWTKTVLGSNTVKDACDIQSKYDCRGWKTNSCLNCNPTRNGVYANCQEFQKLVCPRCAPPIPIAVPATTQPQQPTTTAPVTVPTNPSSGDATIEGVQPNQDQLVQRMLSRMAKRVSSLRNVARQTGTQTIQRVRGCRYYVLRRYRRFFIPMTVYTIFLLLLLLVLSYKGCVDSAGRC</sequence>
<feature type="region of interest" description="Disordered" evidence="1">
    <location>
        <begin position="278"/>
        <end position="304"/>
    </location>
</feature>
<comment type="caution">
    <text evidence="3">The sequence shown here is derived from an EMBL/GenBank/DDBJ whole genome shotgun (WGS) entry which is preliminary data.</text>
</comment>
<evidence type="ECO:0000313" key="3">
    <source>
        <dbReference type="EMBL" id="PXF47135.1"/>
    </source>
</evidence>
<organism evidence="3 4">
    <name type="scientific">Gracilariopsis chorda</name>
    <dbReference type="NCBI Taxonomy" id="448386"/>
    <lineage>
        <taxon>Eukaryota</taxon>
        <taxon>Rhodophyta</taxon>
        <taxon>Florideophyceae</taxon>
        <taxon>Rhodymeniophycidae</taxon>
        <taxon>Gracilariales</taxon>
        <taxon>Gracilariaceae</taxon>
        <taxon>Gracilariopsis</taxon>
    </lineage>
</organism>
<feature type="transmembrane region" description="Helical" evidence="2">
    <location>
        <begin position="91"/>
        <end position="115"/>
    </location>
</feature>
<feature type="compositionally biased region" description="Basic residues" evidence="1">
    <location>
        <begin position="62"/>
        <end position="77"/>
    </location>
</feature>
<feature type="transmembrane region" description="Helical" evidence="2">
    <location>
        <begin position="357"/>
        <end position="377"/>
    </location>
</feature>
<feature type="region of interest" description="Disordered" evidence="1">
    <location>
        <begin position="1"/>
        <end position="85"/>
    </location>
</feature>
<reference evidence="3 4" key="1">
    <citation type="journal article" date="2018" name="Mol. Biol. Evol.">
        <title>Analysis of the draft genome of the red seaweed Gracilariopsis chorda provides insights into genome size evolution in Rhodophyta.</title>
        <authorList>
            <person name="Lee J."/>
            <person name="Yang E.C."/>
            <person name="Graf L."/>
            <person name="Yang J.H."/>
            <person name="Qiu H."/>
            <person name="Zel Zion U."/>
            <person name="Chan C.X."/>
            <person name="Stephens T.G."/>
            <person name="Weber A.P.M."/>
            <person name="Boo G.H."/>
            <person name="Boo S.M."/>
            <person name="Kim K.M."/>
            <person name="Shin Y."/>
            <person name="Jung M."/>
            <person name="Lee S.J."/>
            <person name="Yim H.S."/>
            <person name="Lee J.H."/>
            <person name="Bhattacharya D."/>
            <person name="Yoon H.S."/>
        </authorList>
    </citation>
    <scope>NUCLEOTIDE SEQUENCE [LARGE SCALE GENOMIC DNA]</scope>
    <source>
        <strain evidence="3 4">SKKU-2015</strain>
        <tissue evidence="3">Whole body</tissue>
    </source>
</reference>
<accession>A0A2V3IYJ0</accession>
<proteinExistence type="predicted"/>
<dbReference type="Proteomes" id="UP000247409">
    <property type="component" value="Unassembled WGS sequence"/>
</dbReference>
<feature type="compositionally biased region" description="Basic residues" evidence="1">
    <location>
        <begin position="42"/>
        <end position="54"/>
    </location>
</feature>
<keyword evidence="2" id="KW-0812">Transmembrane</keyword>
<feature type="transmembrane region" description="Helical" evidence="2">
    <location>
        <begin position="173"/>
        <end position="198"/>
    </location>
</feature>
<dbReference type="AlphaFoldDB" id="A0A2V3IYJ0"/>